<keyword evidence="1" id="KW-0732">Signal</keyword>
<name>A0A423Y1X5_9ENTR</name>
<dbReference type="RefSeq" id="WP_123947981.1">
    <property type="nucleotide sequence ID" value="NZ_JAWIRI010000001.1"/>
</dbReference>
<evidence type="ECO:0000256" key="1">
    <source>
        <dbReference type="SAM" id="SignalP"/>
    </source>
</evidence>
<gene>
    <name evidence="2" type="ORF">C3E80_04310</name>
</gene>
<dbReference type="EMBL" id="PQJL01000004">
    <property type="protein sequence ID" value="ROW63514.1"/>
    <property type="molecule type" value="Genomic_DNA"/>
</dbReference>
<dbReference type="Proteomes" id="UP000285793">
    <property type="component" value="Unassembled WGS sequence"/>
</dbReference>
<evidence type="ECO:0000313" key="2">
    <source>
        <dbReference type="EMBL" id="ROW63514.1"/>
    </source>
</evidence>
<proteinExistence type="predicted"/>
<dbReference type="AlphaFoldDB" id="A0A423Y1X5"/>
<reference evidence="2 3" key="1">
    <citation type="journal article" date="2018" name="Front. Microbiol.">
        <title>An Investigation of an Acute Gastroenteritis Outbreak: Cronobacter sakazakii, a Potential Cause of Food-Borne Illness.</title>
        <authorList>
            <person name="Yong W."/>
            <person name="Guo B."/>
            <person name="Shi X."/>
            <person name="Cheng T."/>
            <person name="Chen M."/>
            <person name="Jiang X."/>
            <person name="Ye Y."/>
            <person name="Wang J."/>
            <person name="Xie G."/>
            <person name="Ding J."/>
        </authorList>
    </citation>
    <scope>NUCLEOTIDE SEQUENCE [LARGE SCALE GENOMIC DNA]</scope>
    <source>
        <strain evidence="2 3">S1</strain>
    </source>
</reference>
<organism evidence="2 3">
    <name type="scientific">Cronobacter malonaticus</name>
    <dbReference type="NCBI Taxonomy" id="413503"/>
    <lineage>
        <taxon>Bacteria</taxon>
        <taxon>Pseudomonadati</taxon>
        <taxon>Pseudomonadota</taxon>
        <taxon>Gammaproteobacteria</taxon>
        <taxon>Enterobacterales</taxon>
        <taxon>Enterobacteriaceae</taxon>
        <taxon>Cronobacter</taxon>
    </lineage>
</organism>
<feature type="chain" id="PRO_5019424718" evidence="1">
    <location>
        <begin position="18"/>
        <end position="190"/>
    </location>
</feature>
<evidence type="ECO:0000313" key="3">
    <source>
        <dbReference type="Proteomes" id="UP000285793"/>
    </source>
</evidence>
<sequence>MKYIFVFLWLVAGTCGAAHMTGFGARYYDDITEVYSDNHETDKELAPIIVVGTTEYKFEVNTLASIAKNAGIKVNKDNLASWICLKSGGINYWFISDNEMGAGDLTAVAIAKDGSPCTPYKGVLQVSVKAPVLTTKEETEKYFNHKPKKDIVMYYKDIEKSGEYTQSNSIMYYLKGDKVQGVIISQGTTN</sequence>
<accession>A0A423Y1X5</accession>
<comment type="caution">
    <text evidence="2">The sequence shown here is derived from an EMBL/GenBank/DDBJ whole genome shotgun (WGS) entry which is preliminary data.</text>
</comment>
<protein>
    <submittedName>
        <fullName evidence="2">Uncharacterized protein</fullName>
    </submittedName>
</protein>
<feature type="signal peptide" evidence="1">
    <location>
        <begin position="1"/>
        <end position="17"/>
    </location>
</feature>